<gene>
    <name evidence="1" type="ORF">QWZ12_21220</name>
</gene>
<evidence type="ECO:0000313" key="1">
    <source>
        <dbReference type="EMBL" id="MDN3593121.1"/>
    </source>
</evidence>
<dbReference type="Gene3D" id="3.40.50.410">
    <property type="entry name" value="von Willebrand factor, type A domain"/>
    <property type="match status" value="1"/>
</dbReference>
<accession>A0ABT8BP79</accession>
<keyword evidence="2" id="KW-1185">Reference proteome</keyword>
<dbReference type="Proteomes" id="UP001224644">
    <property type="component" value="Unassembled WGS sequence"/>
</dbReference>
<dbReference type="InterPro" id="IPR036465">
    <property type="entry name" value="vWFA_dom_sf"/>
</dbReference>
<dbReference type="EMBL" id="JAUFPX010000036">
    <property type="protein sequence ID" value="MDN3593121.1"/>
    <property type="molecule type" value="Genomic_DNA"/>
</dbReference>
<evidence type="ECO:0000313" key="2">
    <source>
        <dbReference type="Proteomes" id="UP001224644"/>
    </source>
</evidence>
<comment type="caution">
    <text evidence="1">The sequence shown here is derived from an EMBL/GenBank/DDBJ whole genome shotgun (WGS) entry which is preliminary data.</text>
</comment>
<proteinExistence type="predicted"/>
<name>A0ABT8BP79_9HYPH</name>
<organism evidence="1 2">
    <name type="scientific">Methylobacterium adhaesivum</name>
    <dbReference type="NCBI Taxonomy" id="333297"/>
    <lineage>
        <taxon>Bacteria</taxon>
        <taxon>Pseudomonadati</taxon>
        <taxon>Pseudomonadota</taxon>
        <taxon>Alphaproteobacteria</taxon>
        <taxon>Hyphomicrobiales</taxon>
        <taxon>Methylobacteriaceae</taxon>
        <taxon>Methylobacterium</taxon>
    </lineage>
</organism>
<sequence length="447" mass="48373">MQLGGLKKYIDLFGSVALSYLQNQSGQVAMIFGLAAIPILFASSAAIDFGRRNSAKAQIDAALDGAMLATLARKSNTITVLDITSMENQFRTEAARVPGVTITSFTAPVPVVVPALNLSDSSGSTLKLTASYTATIKTTMAAMMNVTTMNIDGMTSGVKKLPQYMEFFLLLDSSPSMGLAATSADINNLKNFTGGCAFACHEHTYDNSGNVTGDKQDDNYHIAQKYNIKLRIQVLRDAVDALVDRANETAALPQQFAMEMWTFNDSATQTQLKSMTSALNSIKAKTKDIDIAYAYRNQSDNQTDFERAIAKMNSVIPASGTGLLATSPVRFLFFVTDGVQDTGGSISNESAGFRINQNRFIGPFNPETCKSLKDKNVRIGIIYTQYMPLYDNGFYNNFVRPYENKIGPSLKACASDGLYYPVASGGDITSAMLTLFTNAVSSVRISQ</sequence>
<dbReference type="RefSeq" id="WP_238228138.1">
    <property type="nucleotide sequence ID" value="NZ_BPQD01000040.1"/>
</dbReference>
<protein>
    <submittedName>
        <fullName evidence="1">Pilus assembly protein TadG-related protein</fullName>
    </submittedName>
</protein>
<reference evidence="2" key="1">
    <citation type="journal article" date="2019" name="Int. J. Syst. Evol. Microbiol.">
        <title>The Global Catalogue of Microorganisms (GCM) 10K type strain sequencing project: providing services to taxonomists for standard genome sequencing and annotation.</title>
        <authorList>
            <consortium name="The Broad Institute Genomics Platform"/>
            <consortium name="The Broad Institute Genome Sequencing Center for Infectious Disease"/>
            <person name="Wu L."/>
            <person name="Ma J."/>
        </authorList>
    </citation>
    <scope>NUCLEOTIDE SEQUENCE [LARGE SCALE GENOMIC DNA]</scope>
    <source>
        <strain evidence="2">CECT 7069</strain>
    </source>
</reference>